<feature type="region of interest" description="Disordered" evidence="1">
    <location>
        <begin position="54"/>
        <end position="81"/>
    </location>
</feature>
<feature type="compositionally biased region" description="Low complexity" evidence="1">
    <location>
        <begin position="71"/>
        <end position="80"/>
    </location>
</feature>
<dbReference type="AlphaFoldDB" id="A0A0W0D0M6"/>
<protein>
    <submittedName>
        <fullName evidence="2">Metal-activated transcriptional activator protein AMT1</fullName>
    </submittedName>
</protein>
<accession>A0A0W0D0M6</accession>
<name>A0A0W0D0M6_CANGB</name>
<evidence type="ECO:0000256" key="1">
    <source>
        <dbReference type="SAM" id="MobiDB-lite"/>
    </source>
</evidence>
<dbReference type="Proteomes" id="UP000054886">
    <property type="component" value="Unassembled WGS sequence"/>
</dbReference>
<gene>
    <name evidence="2" type="ORF">AO440_002514</name>
</gene>
<dbReference type="VEuPathDB" id="FungiDB:CAGL0I04180g"/>
<evidence type="ECO:0000313" key="2">
    <source>
        <dbReference type="EMBL" id="KTB05772.1"/>
    </source>
</evidence>
<comment type="caution">
    <text evidence="2">The sequence shown here is derived from an EMBL/GenBank/DDBJ whole genome shotgun (WGS) entry which is preliminary data.</text>
</comment>
<evidence type="ECO:0000313" key="3">
    <source>
        <dbReference type="Proteomes" id="UP000054886"/>
    </source>
</evidence>
<dbReference type="VEuPathDB" id="FungiDB:GWK60_L03905"/>
<reference evidence="2 3" key="1">
    <citation type="submission" date="2015-10" db="EMBL/GenBank/DDBJ databases">
        <title>Draft genomes sequences of Candida glabrata isolates 1A, 1B, 2A, 2B, 3A and 3B.</title>
        <authorList>
            <person name="Haavelsrud O.E."/>
            <person name="Gaustad P."/>
        </authorList>
    </citation>
    <scope>NUCLEOTIDE SEQUENCE [LARGE SCALE GENOMIC DNA]</scope>
    <source>
        <strain evidence="2">910700640</strain>
    </source>
</reference>
<proteinExistence type="predicted"/>
<dbReference type="VEuPathDB" id="FungiDB:GVI51_I03905"/>
<dbReference type="EMBL" id="LLZZ01000112">
    <property type="protein sequence ID" value="KTB05772.1"/>
    <property type="molecule type" value="Genomic_DNA"/>
</dbReference>
<organism evidence="2 3">
    <name type="scientific">Candida glabrata</name>
    <name type="common">Yeast</name>
    <name type="synonym">Torulopsis glabrata</name>
    <dbReference type="NCBI Taxonomy" id="5478"/>
    <lineage>
        <taxon>Eukaryota</taxon>
        <taxon>Fungi</taxon>
        <taxon>Dikarya</taxon>
        <taxon>Ascomycota</taxon>
        <taxon>Saccharomycotina</taxon>
        <taxon>Saccharomycetes</taxon>
        <taxon>Saccharomycetales</taxon>
        <taxon>Saccharomycetaceae</taxon>
        <taxon>Nakaseomyces</taxon>
    </lineage>
</organism>
<sequence>MRKTKNVNPSGSCNCSKLEKIRQEKGITIEEDMLMSGNMDMCLCVRGEPCRCHARRKRTQKSNKKDNLSINSPTNNSPSPALSVNIGGMVVANDDILKSLGPIQNVDLTAPLDFPPNGIDNKPMESFYTQTSKSDAVDSLEFDHLMNMQMRNDNSLSFPMSANQNEVGYQFNNEGNNSMNSTMKNTITQMDQGNSHSMTLHDIDEILNNGIELGNVN</sequence>
<dbReference type="VEuPathDB" id="FungiDB:B1J91_I04180g"/>